<dbReference type="Gene3D" id="3.40.250.10">
    <property type="entry name" value="Rhodanese-like domain"/>
    <property type="match status" value="2"/>
</dbReference>
<protein>
    <recommendedName>
        <fullName evidence="3">Sulfurtransferase</fullName>
    </recommendedName>
</protein>
<feature type="domain" description="Rhodanese" evidence="4">
    <location>
        <begin position="44"/>
        <end position="133"/>
    </location>
</feature>
<keyword evidence="6" id="KW-1185">Reference proteome</keyword>
<dbReference type="RefSeq" id="WP_386101483.1">
    <property type="nucleotide sequence ID" value="NZ_JBHSAT010000022.1"/>
</dbReference>
<dbReference type="PROSITE" id="PS50206">
    <property type="entry name" value="RHODANESE_3"/>
    <property type="match status" value="2"/>
</dbReference>
<dbReference type="GO" id="GO:0016740">
    <property type="term" value="F:transferase activity"/>
    <property type="evidence" value="ECO:0007669"/>
    <property type="project" value="UniProtKB-KW"/>
</dbReference>
<evidence type="ECO:0000256" key="2">
    <source>
        <dbReference type="ARBA" id="ARBA00022737"/>
    </source>
</evidence>
<dbReference type="PANTHER" id="PTHR11364:SF27">
    <property type="entry name" value="SULFURTRANSFERASE"/>
    <property type="match status" value="1"/>
</dbReference>
<feature type="domain" description="Rhodanese" evidence="4">
    <location>
        <begin position="164"/>
        <end position="272"/>
    </location>
</feature>
<evidence type="ECO:0000259" key="4">
    <source>
        <dbReference type="PROSITE" id="PS50206"/>
    </source>
</evidence>
<evidence type="ECO:0000313" key="6">
    <source>
        <dbReference type="Proteomes" id="UP001595812"/>
    </source>
</evidence>
<dbReference type="Proteomes" id="UP001595812">
    <property type="component" value="Unassembled WGS sequence"/>
</dbReference>
<dbReference type="InterPro" id="IPR001307">
    <property type="entry name" value="Thiosulphate_STrfase_CS"/>
</dbReference>
<dbReference type="PANTHER" id="PTHR11364">
    <property type="entry name" value="THIOSULFATE SULFERTANSFERASE"/>
    <property type="match status" value="1"/>
</dbReference>
<dbReference type="CDD" id="cd01448">
    <property type="entry name" value="TST_Repeat_1"/>
    <property type="match status" value="1"/>
</dbReference>
<dbReference type="SMART" id="SM00450">
    <property type="entry name" value="RHOD"/>
    <property type="match status" value="2"/>
</dbReference>
<dbReference type="InterPro" id="IPR001763">
    <property type="entry name" value="Rhodanese-like_dom"/>
</dbReference>
<dbReference type="PROSITE" id="PS00683">
    <property type="entry name" value="RHODANESE_2"/>
    <property type="match status" value="1"/>
</dbReference>
<keyword evidence="2" id="KW-0677">Repeat</keyword>
<keyword evidence="1 3" id="KW-0808">Transferase</keyword>
<dbReference type="Pfam" id="PF00581">
    <property type="entry name" value="Rhodanese"/>
    <property type="match status" value="2"/>
</dbReference>
<evidence type="ECO:0000256" key="3">
    <source>
        <dbReference type="RuleBase" id="RU000507"/>
    </source>
</evidence>
<sequence>MKKLETPLVSVDWLKSNLKVKHLVVLDATIPKVSGCLLEPARYIPGARFFDIKKKFSAQDSDFPNTLPSVNQFEKEAQALGINKDSLIVCYDRHGMYSAPRAFWLFKHFGHTNVAVLDGGLPEWESNGSETTENINSDSEIGNFEAKVNTEKFTDFEGILEHTLNPESRLLDARPEARFNGDVPEPRKGLRSGTIPKSFNLPYSNLLEGNRMKSKSELEVIFNGIVEDGIIIVTSCGSGITACILALGATIAGYDDVIVYDGSWTEYSTLTEQ</sequence>
<gene>
    <name evidence="5" type="ORF">ACFOSX_12225</name>
</gene>
<dbReference type="EMBL" id="JBHSAT010000022">
    <property type="protein sequence ID" value="MFC3877995.1"/>
    <property type="molecule type" value="Genomic_DNA"/>
</dbReference>
<dbReference type="InterPro" id="IPR036873">
    <property type="entry name" value="Rhodanese-like_dom_sf"/>
</dbReference>
<organism evidence="5 6">
    <name type="scientific">Winogradskyella maritima</name>
    <dbReference type="NCBI Taxonomy" id="1517766"/>
    <lineage>
        <taxon>Bacteria</taxon>
        <taxon>Pseudomonadati</taxon>
        <taxon>Bacteroidota</taxon>
        <taxon>Flavobacteriia</taxon>
        <taxon>Flavobacteriales</taxon>
        <taxon>Flavobacteriaceae</taxon>
        <taxon>Winogradskyella</taxon>
    </lineage>
</organism>
<dbReference type="InterPro" id="IPR045078">
    <property type="entry name" value="TST/MPST-like"/>
</dbReference>
<reference evidence="6" key="1">
    <citation type="journal article" date="2019" name="Int. J. Syst. Evol. Microbiol.">
        <title>The Global Catalogue of Microorganisms (GCM) 10K type strain sequencing project: providing services to taxonomists for standard genome sequencing and annotation.</title>
        <authorList>
            <consortium name="The Broad Institute Genomics Platform"/>
            <consortium name="The Broad Institute Genome Sequencing Center for Infectious Disease"/>
            <person name="Wu L."/>
            <person name="Ma J."/>
        </authorList>
    </citation>
    <scope>NUCLEOTIDE SEQUENCE [LARGE SCALE GENOMIC DNA]</scope>
    <source>
        <strain evidence="6">CECT 8979</strain>
    </source>
</reference>
<proteinExistence type="predicted"/>
<dbReference type="CDD" id="cd01449">
    <property type="entry name" value="TST_Repeat_2"/>
    <property type="match status" value="1"/>
</dbReference>
<name>A0ABV8AM52_9FLAO</name>
<accession>A0ABV8AM52</accession>
<comment type="caution">
    <text evidence="5">The sequence shown here is derived from an EMBL/GenBank/DDBJ whole genome shotgun (WGS) entry which is preliminary data.</text>
</comment>
<evidence type="ECO:0000313" key="5">
    <source>
        <dbReference type="EMBL" id="MFC3877995.1"/>
    </source>
</evidence>
<evidence type="ECO:0000256" key="1">
    <source>
        <dbReference type="ARBA" id="ARBA00022679"/>
    </source>
</evidence>
<dbReference type="SUPFAM" id="SSF52821">
    <property type="entry name" value="Rhodanese/Cell cycle control phosphatase"/>
    <property type="match status" value="2"/>
</dbReference>